<dbReference type="RefSeq" id="WP_146322549.1">
    <property type="nucleotide sequence ID" value="NZ_CP042305.1"/>
</dbReference>
<protein>
    <recommendedName>
        <fullName evidence="4">ATP synthase protein I</fullName>
    </recommendedName>
</protein>
<dbReference type="AlphaFoldDB" id="A0A5B8MA65"/>
<accession>A0A5B8MA65</accession>
<keyword evidence="1" id="KW-1133">Transmembrane helix</keyword>
<dbReference type="Proteomes" id="UP000320216">
    <property type="component" value="Chromosome"/>
</dbReference>
<evidence type="ECO:0008006" key="4">
    <source>
        <dbReference type="Google" id="ProtNLM"/>
    </source>
</evidence>
<keyword evidence="1" id="KW-0472">Membrane</keyword>
<reference evidence="2 3" key="1">
    <citation type="submission" date="2019-07" db="EMBL/GenBank/DDBJ databases">
        <title>Full genome sequence of Humibacter sp. WJ7-1.</title>
        <authorList>
            <person name="Im W.-T."/>
        </authorList>
    </citation>
    <scope>NUCLEOTIDE SEQUENCE [LARGE SCALE GENOMIC DNA]</scope>
    <source>
        <strain evidence="2 3">WJ7-1</strain>
    </source>
</reference>
<dbReference type="KEGG" id="huw:FPZ11_18945"/>
<feature type="transmembrane region" description="Helical" evidence="1">
    <location>
        <begin position="123"/>
        <end position="143"/>
    </location>
</feature>
<dbReference type="EMBL" id="CP042305">
    <property type="protein sequence ID" value="QDZ16545.1"/>
    <property type="molecule type" value="Genomic_DNA"/>
</dbReference>
<organism evidence="2 3">
    <name type="scientific">Humibacter ginsenosidimutans</name>
    <dbReference type="NCBI Taxonomy" id="2599293"/>
    <lineage>
        <taxon>Bacteria</taxon>
        <taxon>Bacillati</taxon>
        <taxon>Actinomycetota</taxon>
        <taxon>Actinomycetes</taxon>
        <taxon>Micrococcales</taxon>
        <taxon>Microbacteriaceae</taxon>
        <taxon>Humibacter</taxon>
    </lineage>
</organism>
<name>A0A5B8MA65_9MICO</name>
<evidence type="ECO:0000313" key="3">
    <source>
        <dbReference type="Proteomes" id="UP000320216"/>
    </source>
</evidence>
<keyword evidence="1" id="KW-0812">Transmembrane</keyword>
<dbReference type="OrthoDB" id="5117309at2"/>
<proteinExistence type="predicted"/>
<feature type="transmembrane region" description="Helical" evidence="1">
    <location>
        <begin position="57"/>
        <end position="78"/>
    </location>
</feature>
<feature type="transmembrane region" description="Helical" evidence="1">
    <location>
        <begin position="90"/>
        <end position="111"/>
    </location>
</feature>
<gene>
    <name evidence="2" type="ORF">FPZ11_18945</name>
</gene>
<evidence type="ECO:0000256" key="1">
    <source>
        <dbReference type="SAM" id="Phobius"/>
    </source>
</evidence>
<evidence type="ECO:0000313" key="2">
    <source>
        <dbReference type="EMBL" id="QDZ16545.1"/>
    </source>
</evidence>
<feature type="transmembrane region" description="Helical" evidence="1">
    <location>
        <begin position="31"/>
        <end position="51"/>
    </location>
</feature>
<keyword evidence="3" id="KW-1185">Reference proteome</keyword>
<sequence length="173" mass="18380">MTDRPNGARNPRTKTRLSAAPMLKRALRDGAIFAAVVTVVGAVVGMLVAGLPGLWGGVLGGILSAVFLGITAVSILIGGRLAKGDLTSPVFFGTVIGTYFVKLVIFVVLTLLLRSQSWIDGRVYFVVVIIVVLGSLVLDLVAFARTRVPYASDVTLPGEEERGLDERDPEDRS</sequence>